<protein>
    <recommendedName>
        <fullName evidence="7">Zn(2)-C6 fungal-type domain-containing protein</fullName>
    </recommendedName>
</protein>
<comment type="caution">
    <text evidence="8">The sequence shown here is derived from an EMBL/GenBank/DDBJ whole genome shotgun (WGS) entry which is preliminary data.</text>
</comment>
<feature type="domain" description="Zn(2)-C6 fungal-type" evidence="7">
    <location>
        <begin position="62"/>
        <end position="92"/>
    </location>
</feature>
<keyword evidence="1" id="KW-0479">Metal-binding</keyword>
<feature type="region of interest" description="Disordered" evidence="6">
    <location>
        <begin position="344"/>
        <end position="373"/>
    </location>
</feature>
<evidence type="ECO:0000256" key="6">
    <source>
        <dbReference type="SAM" id="MobiDB-lite"/>
    </source>
</evidence>
<dbReference type="Proteomes" id="UP001285441">
    <property type="component" value="Unassembled WGS sequence"/>
</dbReference>
<dbReference type="SUPFAM" id="SSF57701">
    <property type="entry name" value="Zn2/Cys6 DNA-binding domain"/>
    <property type="match status" value="1"/>
</dbReference>
<reference evidence="8" key="2">
    <citation type="submission" date="2023-06" db="EMBL/GenBank/DDBJ databases">
        <authorList>
            <consortium name="Lawrence Berkeley National Laboratory"/>
            <person name="Haridas S."/>
            <person name="Hensen N."/>
            <person name="Bonometti L."/>
            <person name="Westerberg I."/>
            <person name="Brannstrom I.O."/>
            <person name="Guillou S."/>
            <person name="Cros-Aarteil S."/>
            <person name="Calhoun S."/>
            <person name="Kuo A."/>
            <person name="Mondo S."/>
            <person name="Pangilinan J."/>
            <person name="Riley R."/>
            <person name="LaButti K."/>
            <person name="Andreopoulos B."/>
            <person name="Lipzen A."/>
            <person name="Chen C."/>
            <person name="Yanf M."/>
            <person name="Daum C."/>
            <person name="Ng V."/>
            <person name="Clum A."/>
            <person name="Steindorff A."/>
            <person name="Ohm R."/>
            <person name="Martin F."/>
            <person name="Silar P."/>
            <person name="Natvig D."/>
            <person name="Lalanne C."/>
            <person name="Gautier V."/>
            <person name="Ament-velasquez S.L."/>
            <person name="Kruys A."/>
            <person name="Hutchinson M.I."/>
            <person name="Powell A.J."/>
            <person name="Barry K."/>
            <person name="Miller A.N."/>
            <person name="Grigoriev I.V."/>
            <person name="Debuchy R."/>
            <person name="Gladieux P."/>
            <person name="Thoren M.H."/>
            <person name="Johannesson H."/>
        </authorList>
    </citation>
    <scope>NUCLEOTIDE SEQUENCE</scope>
    <source>
        <strain evidence="8">CBS 232.78</strain>
    </source>
</reference>
<dbReference type="Pfam" id="PF00172">
    <property type="entry name" value="Zn_clus"/>
    <property type="match status" value="1"/>
</dbReference>
<feature type="compositionally biased region" description="Low complexity" evidence="6">
    <location>
        <begin position="239"/>
        <end position="252"/>
    </location>
</feature>
<dbReference type="CDD" id="cd00067">
    <property type="entry name" value="GAL4"/>
    <property type="match status" value="1"/>
</dbReference>
<dbReference type="GO" id="GO:0000981">
    <property type="term" value="F:DNA-binding transcription factor activity, RNA polymerase II-specific"/>
    <property type="evidence" value="ECO:0007669"/>
    <property type="project" value="InterPro"/>
</dbReference>
<evidence type="ECO:0000256" key="5">
    <source>
        <dbReference type="ARBA" id="ARBA00023242"/>
    </source>
</evidence>
<accession>A0AAE0NZK0</accession>
<dbReference type="EMBL" id="JAULSW010000002">
    <property type="protein sequence ID" value="KAK3390614.1"/>
    <property type="molecule type" value="Genomic_DNA"/>
</dbReference>
<evidence type="ECO:0000256" key="4">
    <source>
        <dbReference type="ARBA" id="ARBA00023163"/>
    </source>
</evidence>
<evidence type="ECO:0000256" key="3">
    <source>
        <dbReference type="ARBA" id="ARBA00023125"/>
    </source>
</evidence>
<feature type="region of interest" description="Disordered" evidence="6">
    <location>
        <begin position="101"/>
        <end position="139"/>
    </location>
</feature>
<dbReference type="InterPro" id="IPR036864">
    <property type="entry name" value="Zn2-C6_fun-type_DNA-bd_sf"/>
</dbReference>
<keyword evidence="5" id="KW-0539">Nucleus</keyword>
<dbReference type="PROSITE" id="PS50048">
    <property type="entry name" value="ZN2_CY6_FUNGAL_2"/>
    <property type="match status" value="1"/>
</dbReference>
<keyword evidence="4" id="KW-0804">Transcription</keyword>
<feature type="compositionally biased region" description="Low complexity" evidence="6">
    <location>
        <begin position="1"/>
        <end position="12"/>
    </location>
</feature>
<evidence type="ECO:0000256" key="2">
    <source>
        <dbReference type="ARBA" id="ARBA00023015"/>
    </source>
</evidence>
<dbReference type="AlphaFoldDB" id="A0AAE0NZK0"/>
<dbReference type="GO" id="GO:0005634">
    <property type="term" value="C:nucleus"/>
    <property type="evidence" value="ECO:0007669"/>
    <property type="project" value="InterPro"/>
</dbReference>
<keyword evidence="9" id="KW-1185">Reference proteome</keyword>
<dbReference type="GO" id="GO:0045122">
    <property type="term" value="P:aflatoxin biosynthetic process"/>
    <property type="evidence" value="ECO:0007669"/>
    <property type="project" value="InterPro"/>
</dbReference>
<dbReference type="Gene3D" id="4.10.240.10">
    <property type="entry name" value="Zn(2)-C6 fungal-type DNA-binding domain"/>
    <property type="match status" value="1"/>
</dbReference>
<proteinExistence type="predicted"/>
<dbReference type="PRINTS" id="PR00755">
    <property type="entry name" value="AFLATOXINBRP"/>
</dbReference>
<feature type="region of interest" description="Disordered" evidence="6">
    <location>
        <begin position="1"/>
        <end position="31"/>
    </location>
</feature>
<keyword evidence="2" id="KW-0805">Transcription regulation</keyword>
<dbReference type="SMART" id="SM00066">
    <property type="entry name" value="GAL4"/>
    <property type="match status" value="1"/>
</dbReference>
<reference evidence="8" key="1">
    <citation type="journal article" date="2023" name="Mol. Phylogenet. Evol.">
        <title>Genome-scale phylogeny and comparative genomics of the fungal order Sordariales.</title>
        <authorList>
            <person name="Hensen N."/>
            <person name="Bonometti L."/>
            <person name="Westerberg I."/>
            <person name="Brannstrom I.O."/>
            <person name="Guillou S."/>
            <person name="Cros-Aarteil S."/>
            <person name="Calhoun S."/>
            <person name="Haridas S."/>
            <person name="Kuo A."/>
            <person name="Mondo S."/>
            <person name="Pangilinan J."/>
            <person name="Riley R."/>
            <person name="LaButti K."/>
            <person name="Andreopoulos B."/>
            <person name="Lipzen A."/>
            <person name="Chen C."/>
            <person name="Yan M."/>
            <person name="Daum C."/>
            <person name="Ng V."/>
            <person name="Clum A."/>
            <person name="Steindorff A."/>
            <person name="Ohm R.A."/>
            <person name="Martin F."/>
            <person name="Silar P."/>
            <person name="Natvig D.O."/>
            <person name="Lalanne C."/>
            <person name="Gautier V."/>
            <person name="Ament-Velasquez S.L."/>
            <person name="Kruys A."/>
            <person name="Hutchinson M.I."/>
            <person name="Powell A.J."/>
            <person name="Barry K."/>
            <person name="Miller A.N."/>
            <person name="Grigoriev I.V."/>
            <person name="Debuchy R."/>
            <person name="Gladieux P."/>
            <person name="Hiltunen Thoren M."/>
            <person name="Johannesson H."/>
        </authorList>
    </citation>
    <scope>NUCLEOTIDE SEQUENCE</scope>
    <source>
        <strain evidence="8">CBS 232.78</strain>
    </source>
</reference>
<evidence type="ECO:0000256" key="1">
    <source>
        <dbReference type="ARBA" id="ARBA00022723"/>
    </source>
</evidence>
<evidence type="ECO:0000259" key="7">
    <source>
        <dbReference type="PROSITE" id="PS50048"/>
    </source>
</evidence>
<dbReference type="InterPro" id="IPR001138">
    <property type="entry name" value="Zn2Cys6_DnaBD"/>
</dbReference>
<evidence type="ECO:0000313" key="9">
    <source>
        <dbReference type="Proteomes" id="UP001285441"/>
    </source>
</evidence>
<dbReference type="GO" id="GO:0008270">
    <property type="term" value="F:zinc ion binding"/>
    <property type="evidence" value="ECO:0007669"/>
    <property type="project" value="InterPro"/>
</dbReference>
<name>A0AAE0NZK0_9PEZI</name>
<feature type="region of interest" description="Disordered" evidence="6">
    <location>
        <begin position="217"/>
        <end position="258"/>
    </location>
</feature>
<dbReference type="InterPro" id="IPR050675">
    <property type="entry name" value="OAF3"/>
</dbReference>
<dbReference type="PANTHER" id="PTHR31069:SF31">
    <property type="entry name" value="MONODICTYPHENONE CLUSTER TRANSCRIPTION FACTOR-RELATED"/>
    <property type="match status" value="1"/>
</dbReference>
<organism evidence="8 9">
    <name type="scientific">Podospora didyma</name>
    <dbReference type="NCBI Taxonomy" id="330526"/>
    <lineage>
        <taxon>Eukaryota</taxon>
        <taxon>Fungi</taxon>
        <taxon>Dikarya</taxon>
        <taxon>Ascomycota</taxon>
        <taxon>Pezizomycotina</taxon>
        <taxon>Sordariomycetes</taxon>
        <taxon>Sordariomycetidae</taxon>
        <taxon>Sordariales</taxon>
        <taxon>Podosporaceae</taxon>
        <taxon>Podospora</taxon>
    </lineage>
</organism>
<feature type="compositionally biased region" description="Low complexity" evidence="6">
    <location>
        <begin position="125"/>
        <end position="137"/>
    </location>
</feature>
<dbReference type="GO" id="GO:0003677">
    <property type="term" value="F:DNA binding"/>
    <property type="evidence" value="ECO:0007669"/>
    <property type="project" value="UniProtKB-KW"/>
</dbReference>
<evidence type="ECO:0000313" key="8">
    <source>
        <dbReference type="EMBL" id="KAK3390614.1"/>
    </source>
</evidence>
<keyword evidence="3" id="KW-0238">DNA-binding</keyword>
<feature type="compositionally biased region" description="Low complexity" evidence="6">
    <location>
        <begin position="344"/>
        <end position="363"/>
    </location>
</feature>
<dbReference type="PANTHER" id="PTHR31069">
    <property type="entry name" value="OLEATE-ACTIVATED TRANSCRIPTION FACTOR 1-RELATED"/>
    <property type="match status" value="1"/>
</dbReference>
<dbReference type="Pfam" id="PF08493">
    <property type="entry name" value="AflR"/>
    <property type="match status" value="1"/>
</dbReference>
<dbReference type="InterPro" id="IPR013700">
    <property type="entry name" value="AflR"/>
</dbReference>
<gene>
    <name evidence="8" type="ORF">B0H63DRAFT_557561</name>
</gene>
<sequence>MDEHQQQPQQQQLSAFDFQSDGSNSRPGKEQTFEFEFKDMSAASHHAAQITSSTKQVKLRSSCDSCGEAKIKCDRGQPKCARCVAQGTSCVYGVSRKAGKPRRRITASSRSPLPSTRAPESEKGAATATTTTTTATTSIDLTTSGNGSYDDNVNMDDIHNIMLTDGSPLEGHMTSIEFDSPDASYAALHTWFPFDGLGSLGNLGALGGDESCLSGQSSAPSSLMLVESPPTSAPPPPAAAVAPAPSTTAAPPGTAREDCTKESKEIMRRLYCANPSAPISDGVAARTLDLGSVLTRNRDVVERLSFLLKCPCVGSPHMAMLYSSIISRVLLWYQQAVWNANATTTGASPGSSSSSSSSFPPAAQERMSSGSTPSAKSFDFVMTGTTDNNTNSPVSVLPTTVMVGTFQSHDQTLQTALANRLILSELKKVRSLIEFFISLGTPGAFANLQCSGEACCAAAGDFKASVGTTMADANLFASLGGWLRSEHERIVWKARSGLSVLDESY</sequence>